<sequence>MDTESEKGCGPKKFSYGELVRAMDNFRKKKSLEEQDLGGSIKDYNEQEIECLMIVELWCAHPDNSQRPSIKKAIHVLNFEAVAPSPIKVASVDIFCSVK</sequence>
<keyword evidence="2" id="KW-1185">Reference proteome</keyword>
<dbReference type="AlphaFoldDB" id="A0AAD1ZLK9"/>
<organism evidence="1 2">
    <name type="scientific">Fraxinus pennsylvanica</name>
    <dbReference type="NCBI Taxonomy" id="56036"/>
    <lineage>
        <taxon>Eukaryota</taxon>
        <taxon>Viridiplantae</taxon>
        <taxon>Streptophyta</taxon>
        <taxon>Embryophyta</taxon>
        <taxon>Tracheophyta</taxon>
        <taxon>Spermatophyta</taxon>
        <taxon>Magnoliopsida</taxon>
        <taxon>eudicotyledons</taxon>
        <taxon>Gunneridae</taxon>
        <taxon>Pentapetalae</taxon>
        <taxon>asterids</taxon>
        <taxon>lamiids</taxon>
        <taxon>Lamiales</taxon>
        <taxon>Oleaceae</taxon>
        <taxon>Oleeae</taxon>
        <taxon>Fraxinus</taxon>
    </lineage>
</organism>
<evidence type="ECO:0008006" key="3">
    <source>
        <dbReference type="Google" id="ProtNLM"/>
    </source>
</evidence>
<gene>
    <name evidence="1" type="ORF">FPE_LOCUS16259</name>
</gene>
<proteinExistence type="predicted"/>
<reference evidence="1" key="1">
    <citation type="submission" date="2023-05" db="EMBL/GenBank/DDBJ databases">
        <authorList>
            <person name="Huff M."/>
        </authorList>
    </citation>
    <scope>NUCLEOTIDE SEQUENCE</scope>
</reference>
<dbReference type="EMBL" id="OU503045">
    <property type="protein sequence ID" value="CAI9770031.1"/>
    <property type="molecule type" value="Genomic_DNA"/>
</dbReference>
<evidence type="ECO:0000313" key="1">
    <source>
        <dbReference type="EMBL" id="CAI9770031.1"/>
    </source>
</evidence>
<protein>
    <recommendedName>
        <fullName evidence="3">Serine-threonine/tyrosine-protein kinase catalytic domain-containing protein</fullName>
    </recommendedName>
</protein>
<name>A0AAD1ZLK9_9LAMI</name>
<dbReference type="Proteomes" id="UP000834106">
    <property type="component" value="Chromosome 10"/>
</dbReference>
<evidence type="ECO:0000313" key="2">
    <source>
        <dbReference type="Proteomes" id="UP000834106"/>
    </source>
</evidence>
<accession>A0AAD1ZLK9</accession>